<name>A0ACB9E4G7_CICIN</name>
<organism evidence="1 2">
    <name type="scientific">Cichorium intybus</name>
    <name type="common">Chicory</name>
    <dbReference type="NCBI Taxonomy" id="13427"/>
    <lineage>
        <taxon>Eukaryota</taxon>
        <taxon>Viridiplantae</taxon>
        <taxon>Streptophyta</taxon>
        <taxon>Embryophyta</taxon>
        <taxon>Tracheophyta</taxon>
        <taxon>Spermatophyta</taxon>
        <taxon>Magnoliopsida</taxon>
        <taxon>eudicotyledons</taxon>
        <taxon>Gunneridae</taxon>
        <taxon>Pentapetalae</taxon>
        <taxon>asterids</taxon>
        <taxon>campanulids</taxon>
        <taxon>Asterales</taxon>
        <taxon>Asteraceae</taxon>
        <taxon>Cichorioideae</taxon>
        <taxon>Cichorieae</taxon>
        <taxon>Cichoriinae</taxon>
        <taxon>Cichorium</taxon>
    </lineage>
</organism>
<protein>
    <submittedName>
        <fullName evidence="1">Uncharacterized protein</fullName>
    </submittedName>
</protein>
<evidence type="ECO:0000313" key="1">
    <source>
        <dbReference type="EMBL" id="KAI3753839.1"/>
    </source>
</evidence>
<keyword evidence="2" id="KW-1185">Reference proteome</keyword>
<gene>
    <name evidence="1" type="ORF">L2E82_25903</name>
</gene>
<dbReference type="Proteomes" id="UP001055811">
    <property type="component" value="Linkage Group LG04"/>
</dbReference>
<accession>A0ACB9E4G7</accession>
<comment type="caution">
    <text evidence="1">The sequence shown here is derived from an EMBL/GenBank/DDBJ whole genome shotgun (WGS) entry which is preliminary data.</text>
</comment>
<sequence>MHLAKANDKNEEMYDNNQNSPHPLGEETEADPFLNGLVNDRSGEDEPNKGPERGKSQSPNKAQEPNNTAHNPILDNQNIFEDCSHALKILLSKETPIKQKLKLLEEDKVNGKEEMGSQTAQISERRNSQISPRITRSKARRKRVSDSSKIEIANGDTRSEESTSLSGISSRVEEIGVACGFNNGRNQGKGRRL</sequence>
<dbReference type="EMBL" id="CM042012">
    <property type="protein sequence ID" value="KAI3753839.1"/>
    <property type="molecule type" value="Genomic_DNA"/>
</dbReference>
<proteinExistence type="predicted"/>
<reference evidence="2" key="1">
    <citation type="journal article" date="2022" name="Mol. Ecol. Resour.">
        <title>The genomes of chicory, endive, great burdock and yacon provide insights into Asteraceae palaeo-polyploidization history and plant inulin production.</title>
        <authorList>
            <person name="Fan W."/>
            <person name="Wang S."/>
            <person name="Wang H."/>
            <person name="Wang A."/>
            <person name="Jiang F."/>
            <person name="Liu H."/>
            <person name="Zhao H."/>
            <person name="Xu D."/>
            <person name="Zhang Y."/>
        </authorList>
    </citation>
    <scope>NUCLEOTIDE SEQUENCE [LARGE SCALE GENOMIC DNA]</scope>
    <source>
        <strain evidence="2">cv. Punajuju</strain>
    </source>
</reference>
<reference evidence="1 2" key="2">
    <citation type="journal article" date="2022" name="Mol. Ecol. Resour.">
        <title>The genomes of chicory, endive, great burdock and yacon provide insights into Asteraceae paleo-polyploidization history and plant inulin production.</title>
        <authorList>
            <person name="Fan W."/>
            <person name="Wang S."/>
            <person name="Wang H."/>
            <person name="Wang A."/>
            <person name="Jiang F."/>
            <person name="Liu H."/>
            <person name="Zhao H."/>
            <person name="Xu D."/>
            <person name="Zhang Y."/>
        </authorList>
    </citation>
    <scope>NUCLEOTIDE SEQUENCE [LARGE SCALE GENOMIC DNA]</scope>
    <source>
        <strain evidence="2">cv. Punajuju</strain>
        <tissue evidence="1">Leaves</tissue>
    </source>
</reference>
<evidence type="ECO:0000313" key="2">
    <source>
        <dbReference type="Proteomes" id="UP001055811"/>
    </source>
</evidence>